<dbReference type="PROSITE" id="PS00893">
    <property type="entry name" value="NUDIX_BOX"/>
    <property type="match status" value="1"/>
</dbReference>
<dbReference type="InterPro" id="IPR020084">
    <property type="entry name" value="NUDIX_hydrolase_CS"/>
</dbReference>
<dbReference type="OrthoDB" id="9801098at2"/>
<dbReference type="CDD" id="cd04690">
    <property type="entry name" value="NUDIX_Hydrolase"/>
    <property type="match status" value="1"/>
</dbReference>
<evidence type="ECO:0000256" key="4">
    <source>
        <dbReference type="RuleBase" id="RU003476"/>
    </source>
</evidence>
<feature type="domain" description="Nudix hydrolase" evidence="5">
    <location>
        <begin position="2"/>
        <end position="131"/>
    </location>
</feature>
<keyword evidence="3 4" id="KW-0378">Hydrolase</keyword>
<dbReference type="EMBL" id="SMTK01000002">
    <property type="protein sequence ID" value="TDK26445.1"/>
    <property type="molecule type" value="Genomic_DNA"/>
</dbReference>
<dbReference type="PANTHER" id="PTHR43046:SF2">
    <property type="entry name" value="8-OXO-DGTP DIPHOSPHATASE-RELATED"/>
    <property type="match status" value="1"/>
</dbReference>
<dbReference type="PRINTS" id="PR00502">
    <property type="entry name" value="NUDIXFAMILY"/>
</dbReference>
<accession>A0A4R5TYZ1</accession>
<dbReference type="PROSITE" id="PS51462">
    <property type="entry name" value="NUDIX"/>
    <property type="match status" value="1"/>
</dbReference>
<comment type="similarity">
    <text evidence="2 4">Belongs to the Nudix hydrolase family.</text>
</comment>
<dbReference type="InterPro" id="IPR020476">
    <property type="entry name" value="Nudix_hydrolase"/>
</dbReference>
<proteinExistence type="inferred from homology"/>
<evidence type="ECO:0000256" key="2">
    <source>
        <dbReference type="ARBA" id="ARBA00005582"/>
    </source>
</evidence>
<dbReference type="GO" id="GO:0016787">
    <property type="term" value="F:hydrolase activity"/>
    <property type="evidence" value="ECO:0007669"/>
    <property type="project" value="UniProtKB-KW"/>
</dbReference>
<evidence type="ECO:0000256" key="3">
    <source>
        <dbReference type="ARBA" id="ARBA00022801"/>
    </source>
</evidence>
<comment type="caution">
    <text evidence="6">The sequence shown here is derived from an EMBL/GenBank/DDBJ whole genome shotgun (WGS) entry which is preliminary data.</text>
</comment>
<gene>
    <name evidence="6" type="ORF">E2F48_04395</name>
</gene>
<dbReference type="Proteomes" id="UP000295411">
    <property type="component" value="Unassembled WGS sequence"/>
</dbReference>
<keyword evidence="7" id="KW-1185">Reference proteome</keyword>
<dbReference type="PANTHER" id="PTHR43046">
    <property type="entry name" value="GDP-MANNOSE MANNOSYL HYDROLASE"/>
    <property type="match status" value="1"/>
</dbReference>
<reference evidence="6 7" key="1">
    <citation type="submission" date="2019-03" db="EMBL/GenBank/DDBJ databases">
        <title>Arthrobacter sp. nov., an bacterium isolated from biocrust in Mu Us Desert.</title>
        <authorList>
            <person name="Lixiong L."/>
        </authorList>
    </citation>
    <scope>NUCLEOTIDE SEQUENCE [LARGE SCALE GENOMIC DNA]</scope>
    <source>
        <strain evidence="6 7">SLN-3</strain>
    </source>
</reference>
<evidence type="ECO:0000313" key="6">
    <source>
        <dbReference type="EMBL" id="TDK26445.1"/>
    </source>
</evidence>
<dbReference type="Pfam" id="PF00293">
    <property type="entry name" value="NUDIX"/>
    <property type="match status" value="1"/>
</dbReference>
<dbReference type="Gene3D" id="3.90.79.10">
    <property type="entry name" value="Nucleoside Triphosphate Pyrophosphohydrolase"/>
    <property type="match status" value="1"/>
</dbReference>
<evidence type="ECO:0000259" key="5">
    <source>
        <dbReference type="PROSITE" id="PS51462"/>
    </source>
</evidence>
<name>A0A4R5TYZ1_9MICC</name>
<evidence type="ECO:0000256" key="1">
    <source>
        <dbReference type="ARBA" id="ARBA00001946"/>
    </source>
</evidence>
<organism evidence="6 7">
    <name type="scientific">Arthrobacter crusticola</name>
    <dbReference type="NCBI Taxonomy" id="2547960"/>
    <lineage>
        <taxon>Bacteria</taxon>
        <taxon>Bacillati</taxon>
        <taxon>Actinomycetota</taxon>
        <taxon>Actinomycetes</taxon>
        <taxon>Micrococcales</taxon>
        <taxon>Micrococcaceae</taxon>
        <taxon>Arthrobacter</taxon>
    </lineage>
</organism>
<dbReference type="InterPro" id="IPR015797">
    <property type="entry name" value="NUDIX_hydrolase-like_dom_sf"/>
</dbReference>
<protein>
    <submittedName>
        <fullName evidence="6">NUDIX domain-containing protein</fullName>
    </submittedName>
</protein>
<dbReference type="AlphaFoldDB" id="A0A4R5TYZ1"/>
<dbReference type="SUPFAM" id="SSF55811">
    <property type="entry name" value="Nudix"/>
    <property type="match status" value="1"/>
</dbReference>
<dbReference type="InterPro" id="IPR000086">
    <property type="entry name" value="NUDIX_hydrolase_dom"/>
</dbReference>
<comment type="cofactor">
    <cofactor evidence="1">
        <name>Mg(2+)</name>
        <dbReference type="ChEBI" id="CHEBI:18420"/>
    </cofactor>
</comment>
<dbReference type="RefSeq" id="WP_133402807.1">
    <property type="nucleotide sequence ID" value="NZ_SMTK01000002.1"/>
</dbReference>
<evidence type="ECO:0000313" key="7">
    <source>
        <dbReference type="Proteomes" id="UP000295411"/>
    </source>
</evidence>
<sequence length="145" mass="15305">MTHVLSIAALCLLDDAGRLLLVRKRGTTLFMQPGGKLEPGESAAAAAVRELDEELGLAVLPSRLTDLGRWYGPAANEPDTFIDAAVFLGPLEGTPVPAAEIEEIGWLDLAAAGSRTDLAPLLTEFVVPALATLPPPDLTAWRAPR</sequence>